<organism evidence="1 2">
    <name type="scientific">Lithospermum erythrorhizon</name>
    <name type="common">Purple gromwell</name>
    <name type="synonym">Lithospermum officinale var. erythrorhizon</name>
    <dbReference type="NCBI Taxonomy" id="34254"/>
    <lineage>
        <taxon>Eukaryota</taxon>
        <taxon>Viridiplantae</taxon>
        <taxon>Streptophyta</taxon>
        <taxon>Embryophyta</taxon>
        <taxon>Tracheophyta</taxon>
        <taxon>Spermatophyta</taxon>
        <taxon>Magnoliopsida</taxon>
        <taxon>eudicotyledons</taxon>
        <taxon>Gunneridae</taxon>
        <taxon>Pentapetalae</taxon>
        <taxon>asterids</taxon>
        <taxon>lamiids</taxon>
        <taxon>Boraginales</taxon>
        <taxon>Boraginaceae</taxon>
        <taxon>Boraginoideae</taxon>
        <taxon>Lithospermeae</taxon>
        <taxon>Lithospermum</taxon>
    </lineage>
</organism>
<sequence length="232" mass="27816">MSPKAYDRIVSAELPDENIDPYLHSLVAKLMMQRPCGELNRSNGHKLDNRWVIPYNPTLLAQFDCHINVEICYDIRAIKYLYKYVHKGHDKVMFRIAPDNPQSNVDEISDFQNARWVLPVEVVWRIYWFPLHSMYPAVLQLQVHLSNFQTVQFEDDADLEQLFHYERLKRTMLTEFFKMNNFNPEARKMNLLYKNFPKYYVWHVDNRIWSKRKRGAVVGRLCVVNPVESERY</sequence>
<name>A0AAV3R276_LITER</name>
<keyword evidence="2" id="KW-1185">Reference proteome</keyword>
<reference evidence="1 2" key="1">
    <citation type="submission" date="2024-01" db="EMBL/GenBank/DDBJ databases">
        <title>The complete chloroplast genome sequence of Lithospermum erythrorhizon: insights into the phylogenetic relationship among Boraginaceae species and the maternal lineages of purple gromwells.</title>
        <authorList>
            <person name="Okada T."/>
            <person name="Watanabe K."/>
        </authorList>
    </citation>
    <scope>NUCLEOTIDE SEQUENCE [LARGE SCALE GENOMIC DNA]</scope>
</reference>
<accession>A0AAV3R276</accession>
<protein>
    <submittedName>
        <fullName evidence="1">Uncharacterized protein</fullName>
    </submittedName>
</protein>
<evidence type="ECO:0000313" key="1">
    <source>
        <dbReference type="EMBL" id="GAA0169426.1"/>
    </source>
</evidence>
<dbReference type="EMBL" id="BAABME010039828">
    <property type="protein sequence ID" value="GAA0169426.1"/>
    <property type="molecule type" value="Genomic_DNA"/>
</dbReference>
<evidence type="ECO:0000313" key="2">
    <source>
        <dbReference type="Proteomes" id="UP001454036"/>
    </source>
</evidence>
<dbReference type="AlphaFoldDB" id="A0AAV3R276"/>
<proteinExistence type="predicted"/>
<dbReference type="PANTHER" id="PTHR10492:SF99">
    <property type="entry name" value="ATP-DEPENDENT DNA HELICASE"/>
    <property type="match status" value="1"/>
</dbReference>
<dbReference type="Proteomes" id="UP001454036">
    <property type="component" value="Unassembled WGS sequence"/>
</dbReference>
<gene>
    <name evidence="1" type="ORF">LIER_43845</name>
</gene>
<comment type="caution">
    <text evidence="1">The sequence shown here is derived from an EMBL/GenBank/DDBJ whole genome shotgun (WGS) entry which is preliminary data.</text>
</comment>
<dbReference type="PANTHER" id="PTHR10492">
    <property type="match status" value="1"/>
</dbReference>